<dbReference type="PANTHER" id="PTHR11461">
    <property type="entry name" value="SERINE PROTEASE INHIBITOR, SERPIN"/>
    <property type="match status" value="1"/>
</dbReference>
<dbReference type="Gene3D" id="3.30.497.10">
    <property type="entry name" value="Antithrombin, subunit I, domain 2"/>
    <property type="match status" value="1"/>
</dbReference>
<dbReference type="InterPro" id="IPR042178">
    <property type="entry name" value="Serpin_sf_1"/>
</dbReference>
<proteinExistence type="inferred from homology"/>
<comment type="similarity">
    <text evidence="1">Belongs to the serpin family.</text>
</comment>
<evidence type="ECO:0000313" key="3">
    <source>
        <dbReference type="EMBL" id="VEP17887.1"/>
    </source>
</evidence>
<gene>
    <name evidence="3" type="ORF">H1P_6530001</name>
</gene>
<dbReference type="SMART" id="SM00093">
    <property type="entry name" value="SERPIN"/>
    <property type="match status" value="1"/>
</dbReference>
<dbReference type="PROSITE" id="PS00284">
    <property type="entry name" value="SERPIN"/>
    <property type="match status" value="1"/>
</dbReference>
<name>A0A563W2P2_9CYAN</name>
<dbReference type="Pfam" id="PF00079">
    <property type="entry name" value="Serpin"/>
    <property type="match status" value="1"/>
</dbReference>
<feature type="domain" description="Serpin" evidence="2">
    <location>
        <begin position="71"/>
        <end position="426"/>
    </location>
</feature>
<dbReference type="CDD" id="cd19588">
    <property type="entry name" value="serpin_miropin-like"/>
    <property type="match status" value="1"/>
</dbReference>
<keyword evidence="4" id="KW-1185">Reference proteome</keyword>
<dbReference type="RefSeq" id="WP_144876320.1">
    <property type="nucleotide sequence ID" value="NZ_LR214385.1"/>
</dbReference>
<dbReference type="InterPro" id="IPR023796">
    <property type="entry name" value="Serpin_dom"/>
</dbReference>
<protein>
    <submittedName>
        <fullName evidence="3">Serine protease inhibitor</fullName>
    </submittedName>
</protein>
<dbReference type="SUPFAM" id="SSF56574">
    <property type="entry name" value="Serpins"/>
    <property type="match status" value="1"/>
</dbReference>
<dbReference type="InterPro" id="IPR036186">
    <property type="entry name" value="Serpin_sf"/>
</dbReference>
<evidence type="ECO:0000259" key="2">
    <source>
        <dbReference type="SMART" id="SM00093"/>
    </source>
</evidence>
<dbReference type="InterPro" id="IPR023795">
    <property type="entry name" value="Serpin_CS"/>
</dbReference>
<dbReference type="InterPro" id="IPR042185">
    <property type="entry name" value="Serpin_sf_2"/>
</dbReference>
<dbReference type="GO" id="GO:0004867">
    <property type="term" value="F:serine-type endopeptidase inhibitor activity"/>
    <property type="evidence" value="ECO:0007669"/>
    <property type="project" value="InterPro"/>
</dbReference>
<organism evidence="3 4">
    <name type="scientific">Hyella patelloides LEGE 07179</name>
    <dbReference type="NCBI Taxonomy" id="945734"/>
    <lineage>
        <taxon>Bacteria</taxon>
        <taxon>Bacillati</taxon>
        <taxon>Cyanobacteriota</taxon>
        <taxon>Cyanophyceae</taxon>
        <taxon>Pleurocapsales</taxon>
        <taxon>Hyellaceae</taxon>
        <taxon>Hyella</taxon>
    </lineage>
</organism>
<dbReference type="AlphaFoldDB" id="A0A563W2P2"/>
<dbReference type="Gene3D" id="2.30.39.10">
    <property type="entry name" value="Alpha-1-antitrypsin, domain 1"/>
    <property type="match status" value="1"/>
</dbReference>
<sequence length="428" mass="47727">MSIKKVLSLGILLVITAGVLNRDRAVSLDEATKQIAKLPTSQPNNMKSNQISTSDSSELTKIIASQTKFGLNLFQEVVKQNPEANTFISPLSVGVALSMLYNGADDTTQKELSSVLEAIDMSLEEVNQGNKLLTQELENSDSEVQIAIANSLWSKLNFSIEQSFLDINKNYYDTTIQELDFTSPDSVNIINSWVAENTENKITEIIDKISPDQALFLINAIYFKGQWQNKFNPEATKKQNFYLADGNVKQHPLMFNFGGYKYYENPNFQLVNLPYGSGSLSMNIFLPKKSSNLTEFLGLLNSEDLASWLQQMRLKEGKIQFPRFKQEYETNLNSILQQLGASTMFDPSQANFSNLSDDSVAIDEVKHKAVIEVNEEGTEAAATTSVGAVITSVTTPFNMTVDRPFFYTIQDNETGAIIFMGTVQNPEQ</sequence>
<evidence type="ECO:0000313" key="4">
    <source>
        <dbReference type="Proteomes" id="UP000320055"/>
    </source>
</evidence>
<evidence type="ECO:0000256" key="1">
    <source>
        <dbReference type="RuleBase" id="RU000411"/>
    </source>
</evidence>
<dbReference type="Proteomes" id="UP000320055">
    <property type="component" value="Unassembled WGS sequence"/>
</dbReference>
<dbReference type="OrthoDB" id="9764871at2"/>
<dbReference type="EMBL" id="CAACVJ010000616">
    <property type="protein sequence ID" value="VEP17887.1"/>
    <property type="molecule type" value="Genomic_DNA"/>
</dbReference>
<dbReference type="GO" id="GO:0005615">
    <property type="term" value="C:extracellular space"/>
    <property type="evidence" value="ECO:0007669"/>
    <property type="project" value="InterPro"/>
</dbReference>
<dbReference type="InterPro" id="IPR000215">
    <property type="entry name" value="Serpin_fam"/>
</dbReference>
<dbReference type="PANTHER" id="PTHR11461:SF211">
    <property type="entry name" value="GH10112P-RELATED"/>
    <property type="match status" value="1"/>
</dbReference>
<accession>A0A563W2P2</accession>
<reference evidence="3 4" key="1">
    <citation type="submission" date="2019-01" db="EMBL/GenBank/DDBJ databases">
        <authorList>
            <person name="Brito A."/>
        </authorList>
    </citation>
    <scope>NUCLEOTIDE SEQUENCE [LARGE SCALE GENOMIC DNA]</scope>
    <source>
        <strain evidence="3">1</strain>
    </source>
</reference>